<evidence type="ECO:0008006" key="5">
    <source>
        <dbReference type="Google" id="ProtNLM"/>
    </source>
</evidence>
<dbReference type="RefSeq" id="WP_302715261.1">
    <property type="nucleotide sequence ID" value="NZ_JAULRT010000062.1"/>
</dbReference>
<evidence type="ECO:0000313" key="3">
    <source>
        <dbReference type="EMBL" id="MDO3384040.1"/>
    </source>
</evidence>
<protein>
    <recommendedName>
        <fullName evidence="5">DUF2946 domain-containing protein</fullName>
    </recommendedName>
</protein>
<keyword evidence="2" id="KW-0732">Signal</keyword>
<feature type="region of interest" description="Disordered" evidence="1">
    <location>
        <begin position="34"/>
        <end position="54"/>
    </location>
</feature>
<feature type="signal peptide" evidence="2">
    <location>
        <begin position="1"/>
        <end position="20"/>
    </location>
</feature>
<gene>
    <name evidence="3" type="ORF">QWI16_17795</name>
</gene>
<keyword evidence="4" id="KW-1185">Reference proteome</keyword>
<dbReference type="EMBL" id="JAULRT010000062">
    <property type="protein sequence ID" value="MDO3384040.1"/>
    <property type="molecule type" value="Genomic_DNA"/>
</dbReference>
<evidence type="ECO:0000313" key="4">
    <source>
        <dbReference type="Proteomes" id="UP001168380"/>
    </source>
</evidence>
<dbReference type="Proteomes" id="UP001168380">
    <property type="component" value="Unassembled WGS sequence"/>
</dbReference>
<evidence type="ECO:0000256" key="2">
    <source>
        <dbReference type="SAM" id="SignalP"/>
    </source>
</evidence>
<organism evidence="3 4">
    <name type="scientific">Gilvimarinus algae</name>
    <dbReference type="NCBI Taxonomy" id="3058037"/>
    <lineage>
        <taxon>Bacteria</taxon>
        <taxon>Pseudomonadati</taxon>
        <taxon>Pseudomonadota</taxon>
        <taxon>Gammaproteobacteria</taxon>
        <taxon>Cellvibrionales</taxon>
        <taxon>Cellvibrionaceae</taxon>
        <taxon>Gilvimarinus</taxon>
    </lineage>
</organism>
<evidence type="ECO:0000256" key="1">
    <source>
        <dbReference type="SAM" id="MobiDB-lite"/>
    </source>
</evidence>
<proteinExistence type="predicted"/>
<feature type="chain" id="PRO_5045841818" description="DUF2946 domain-containing protein" evidence="2">
    <location>
        <begin position="21"/>
        <end position="104"/>
    </location>
</feature>
<comment type="caution">
    <text evidence="3">The sequence shown here is derived from an EMBL/GenBank/DDBJ whole genome shotgun (WGS) entry which is preliminary data.</text>
</comment>
<name>A0ABT8TKB6_9GAMM</name>
<reference evidence="3" key="1">
    <citation type="submission" date="2023-07" db="EMBL/GenBank/DDBJ databases">
        <title>Gilvimarinus algae sp. nov., isolated from the surface of Kelp.</title>
        <authorList>
            <person name="Sun Y.Y."/>
            <person name="Gong Y."/>
            <person name="Du Z.J."/>
        </authorList>
    </citation>
    <scope>NUCLEOTIDE SEQUENCE</scope>
    <source>
        <strain evidence="3">SDUM040014</strain>
    </source>
</reference>
<sequence>MLRALIVVLALTVVAQATLAAADAHILHQVSGELEHHHQVSPHDGPSEDGGADHGCQHCCHGHSVKGVSAVGLVFVLHHGKPLSAITADHTGLSIAPDSPPPIS</sequence>
<accession>A0ABT8TKB6</accession>